<dbReference type="HOGENOM" id="CLU_1787039_0_0_1"/>
<dbReference type="KEGG" id="glz:GLAREA_07736"/>
<accession>S3D230</accession>
<keyword evidence="2" id="KW-1185">Reference proteome</keyword>
<name>S3D230_GLAL2</name>
<organism evidence="1 2">
    <name type="scientific">Glarea lozoyensis (strain ATCC 20868 / MF5171)</name>
    <dbReference type="NCBI Taxonomy" id="1116229"/>
    <lineage>
        <taxon>Eukaryota</taxon>
        <taxon>Fungi</taxon>
        <taxon>Dikarya</taxon>
        <taxon>Ascomycota</taxon>
        <taxon>Pezizomycotina</taxon>
        <taxon>Leotiomycetes</taxon>
        <taxon>Helotiales</taxon>
        <taxon>Helotiaceae</taxon>
        <taxon>Glarea</taxon>
    </lineage>
</organism>
<evidence type="ECO:0000313" key="1">
    <source>
        <dbReference type="EMBL" id="EPE32602.1"/>
    </source>
</evidence>
<dbReference type="RefSeq" id="XP_008080614.1">
    <property type="nucleotide sequence ID" value="XM_008082423.1"/>
</dbReference>
<proteinExistence type="predicted"/>
<dbReference type="GeneID" id="19466788"/>
<dbReference type="EMBL" id="KE145359">
    <property type="protein sequence ID" value="EPE32602.1"/>
    <property type="molecule type" value="Genomic_DNA"/>
</dbReference>
<sequence length="145" mass="16276">MSYSNASYAFVSRTASDTMDYRPENCLQSTSYSCYRMPRLFLPGAEALQWTRPSRNGCVEKDEKSYWMCWLTVMHSASKRLTPLPCHDLLFTLFSSSGLPLGTVVTHLITPDDEMSTLTTLKYSITSKCSTMDITASNSQIPSSQ</sequence>
<evidence type="ECO:0000313" key="2">
    <source>
        <dbReference type="Proteomes" id="UP000016922"/>
    </source>
</evidence>
<protein>
    <submittedName>
        <fullName evidence="1">Uncharacterized protein</fullName>
    </submittedName>
</protein>
<dbReference type="AlphaFoldDB" id="S3D230"/>
<gene>
    <name evidence="1" type="ORF">GLAREA_07736</name>
</gene>
<dbReference type="Proteomes" id="UP000016922">
    <property type="component" value="Unassembled WGS sequence"/>
</dbReference>
<reference evidence="1 2" key="1">
    <citation type="journal article" date="2013" name="BMC Genomics">
        <title>Genomics-driven discovery of the pneumocandin biosynthetic gene cluster in the fungus Glarea lozoyensis.</title>
        <authorList>
            <person name="Chen L."/>
            <person name="Yue Q."/>
            <person name="Zhang X."/>
            <person name="Xiang M."/>
            <person name="Wang C."/>
            <person name="Li S."/>
            <person name="Che Y."/>
            <person name="Ortiz-Lopez F.J."/>
            <person name="Bills G.F."/>
            <person name="Liu X."/>
            <person name="An Z."/>
        </authorList>
    </citation>
    <scope>NUCLEOTIDE SEQUENCE [LARGE SCALE GENOMIC DNA]</scope>
    <source>
        <strain evidence="2">ATCC 20868 / MF5171</strain>
    </source>
</reference>